<dbReference type="PANTHER" id="PTHR46248">
    <property type="entry name" value="EXPRESSED PROTEIN"/>
    <property type="match status" value="1"/>
</dbReference>
<dbReference type="InterPro" id="IPR025757">
    <property type="entry name" value="MIP1_Leuzipper"/>
</dbReference>
<evidence type="ECO:0000256" key="2">
    <source>
        <dbReference type="SAM" id="MobiDB-lite"/>
    </source>
</evidence>
<dbReference type="Proteomes" id="UP000694864">
    <property type="component" value="Chromosome 18"/>
</dbReference>
<gene>
    <name evidence="6" type="primary">LOC104760697</name>
</gene>
<evidence type="ECO:0000256" key="1">
    <source>
        <dbReference type="SAM" id="Coils"/>
    </source>
</evidence>
<dbReference type="InterPro" id="IPR006869">
    <property type="entry name" value="DUF547"/>
</dbReference>
<dbReference type="Pfam" id="PF04784">
    <property type="entry name" value="DUF547"/>
    <property type="match status" value="1"/>
</dbReference>
<feature type="domain" description="Ternary complex factor MIP1 leucine-zipper" evidence="4">
    <location>
        <begin position="56"/>
        <end position="136"/>
    </location>
</feature>
<organism evidence="5 6">
    <name type="scientific">Camelina sativa</name>
    <name type="common">False flax</name>
    <name type="synonym">Myagrum sativum</name>
    <dbReference type="NCBI Taxonomy" id="90675"/>
    <lineage>
        <taxon>Eukaryota</taxon>
        <taxon>Viridiplantae</taxon>
        <taxon>Streptophyta</taxon>
        <taxon>Embryophyta</taxon>
        <taxon>Tracheophyta</taxon>
        <taxon>Spermatophyta</taxon>
        <taxon>Magnoliopsida</taxon>
        <taxon>eudicotyledons</taxon>
        <taxon>Gunneridae</taxon>
        <taxon>Pentapetalae</taxon>
        <taxon>rosids</taxon>
        <taxon>malvids</taxon>
        <taxon>Brassicales</taxon>
        <taxon>Brassicaceae</taxon>
        <taxon>Camelineae</taxon>
        <taxon>Camelina</taxon>
    </lineage>
</organism>
<name>A0ABM0X7R2_CAMSA</name>
<dbReference type="Pfam" id="PF14389">
    <property type="entry name" value="Lzipper-MIP1"/>
    <property type="match status" value="1"/>
</dbReference>
<keyword evidence="5" id="KW-1185">Reference proteome</keyword>
<keyword evidence="1" id="KW-0175">Coiled coil</keyword>
<dbReference type="RefSeq" id="XP_010481965.1">
    <property type="nucleotide sequence ID" value="XM_010483663.2"/>
</dbReference>
<evidence type="ECO:0000259" key="3">
    <source>
        <dbReference type="Pfam" id="PF04784"/>
    </source>
</evidence>
<feature type="compositionally biased region" description="Polar residues" evidence="2">
    <location>
        <begin position="23"/>
        <end position="35"/>
    </location>
</feature>
<feature type="region of interest" description="Disordered" evidence="2">
    <location>
        <begin position="157"/>
        <end position="196"/>
    </location>
</feature>
<dbReference type="PANTHER" id="PTHR46248:SF9">
    <property type="entry name" value="EXPRESSED PROTEIN"/>
    <property type="match status" value="1"/>
</dbReference>
<protein>
    <submittedName>
        <fullName evidence="6">Uncharacterized protein LOC104760697</fullName>
    </submittedName>
</protein>
<feature type="region of interest" description="Disordered" evidence="2">
    <location>
        <begin position="1"/>
        <end position="41"/>
    </location>
</feature>
<dbReference type="GeneID" id="104760697"/>
<feature type="domain" description="DUF547" evidence="3">
    <location>
        <begin position="342"/>
        <end position="471"/>
    </location>
</feature>
<reference evidence="6" key="2">
    <citation type="submission" date="2025-08" db="UniProtKB">
        <authorList>
            <consortium name="RefSeq"/>
        </authorList>
    </citation>
    <scope>IDENTIFICATION</scope>
    <source>
        <tissue evidence="6">Leaf</tissue>
    </source>
</reference>
<proteinExistence type="predicted"/>
<evidence type="ECO:0000313" key="5">
    <source>
        <dbReference type="Proteomes" id="UP000694864"/>
    </source>
</evidence>
<accession>A0ABM0X7R2</accession>
<reference evidence="5" key="1">
    <citation type="journal article" date="2014" name="Nat. Commun.">
        <title>The emerging biofuel crop Camelina sativa retains a highly undifferentiated hexaploid genome structure.</title>
        <authorList>
            <person name="Kagale S."/>
            <person name="Koh C."/>
            <person name="Nixon J."/>
            <person name="Bollina V."/>
            <person name="Clarke W.E."/>
            <person name="Tuteja R."/>
            <person name="Spillane C."/>
            <person name="Robinson S.J."/>
            <person name="Links M.G."/>
            <person name="Clarke C."/>
            <person name="Higgins E.E."/>
            <person name="Huebert T."/>
            <person name="Sharpe A.G."/>
            <person name="Parkin I.A."/>
        </authorList>
    </citation>
    <scope>NUCLEOTIDE SEQUENCE [LARGE SCALE GENOMIC DNA]</scope>
    <source>
        <strain evidence="5">cv. DH55</strain>
    </source>
</reference>
<feature type="compositionally biased region" description="Polar residues" evidence="2">
    <location>
        <begin position="160"/>
        <end position="174"/>
    </location>
</feature>
<feature type="coiled-coil region" evidence="1">
    <location>
        <begin position="105"/>
        <end position="132"/>
    </location>
</feature>
<evidence type="ECO:0000313" key="6">
    <source>
        <dbReference type="RefSeq" id="XP_010481965.1"/>
    </source>
</evidence>
<feature type="compositionally biased region" description="Basic and acidic residues" evidence="2">
    <location>
        <begin position="183"/>
        <end position="192"/>
    </location>
</feature>
<feature type="compositionally biased region" description="Low complexity" evidence="2">
    <location>
        <begin position="1"/>
        <end position="22"/>
    </location>
</feature>
<sequence length="549" mass="61718">MMMSSTSSSNNSSSTTSSSSSSYTRGRTNHSSANTKIGKKLKGGDIGVVNRKALNREKIIALQQDVEKLRKKLRLEENIHRAMERGFNRPLGALPRLPPFLPPPILELLAEVAVLEEEMVRLEEHIVHCRQELYQEGASTSSLIANLKCSADLPKHWQNKSKSASSNAIDSESPLSREPCSVSERRRGKENKLSANSIKTPVKIMSAAYTQLNKSLDAKKLEQESHRHYKTSAEMRSYGGTDDPNNISEELVKCLSNIFMRMGSVKKAAVTKSQENNKDTTFRDPYGTCTSFKRRDIGPYKYFNDVEAASVKRNRITSSSSSLFLIRQLKRLLGRLSSVNLQKLNHQQEKLAFWINIYNSCMMNGFLEHGIPESPDMVSLMRKATINVGGHSLNAFTIEHFILRLPYHSKYISPKSSKKNEMAARTKFGLELSEPLVTFALSCGSWSSPAVRVYTAGKVEDELEVAKREYLEASVGISVAKMGIPKLMDWYSHDFAKDTGSLLDWIFLQLPTELRKDALNCLQQGMSLPPSTLVHIVPYDFTFRYLFAI</sequence>
<evidence type="ECO:0000259" key="4">
    <source>
        <dbReference type="Pfam" id="PF14389"/>
    </source>
</evidence>
<feature type="coiled-coil region" evidence="1">
    <location>
        <begin position="52"/>
        <end position="79"/>
    </location>
</feature>